<reference evidence="3 4" key="1">
    <citation type="submission" date="2015-12" db="EMBL/GenBank/DDBJ databases">
        <title>Draft Genome Sequence of Desulfitobacterium hafniense Strain DH, a Sulfate-reducing Bacterium Isolated from Paddy Soils.</title>
        <authorList>
            <person name="Bao P."/>
            <person name="Zhang X."/>
            <person name="Li G."/>
        </authorList>
    </citation>
    <scope>NUCLEOTIDE SEQUENCE [LARGE SCALE GENOMIC DNA]</scope>
    <source>
        <strain evidence="3 4">DH</strain>
    </source>
</reference>
<dbReference type="InterPro" id="IPR049288">
    <property type="entry name" value="DUF447_C"/>
</dbReference>
<dbReference type="InterPro" id="IPR007386">
    <property type="entry name" value="DUF447_N"/>
</dbReference>
<comment type="caution">
    <text evidence="3">The sequence shown here is derived from an EMBL/GenBank/DDBJ whole genome shotgun (WGS) entry which is preliminary data.</text>
</comment>
<dbReference type="Gene3D" id="2.30.110.10">
    <property type="entry name" value="Electron Transport, Fmn-binding Protein, Chain A"/>
    <property type="match status" value="1"/>
</dbReference>
<dbReference type="InterPro" id="IPR012349">
    <property type="entry name" value="Split_barrel_FMN-bd"/>
</dbReference>
<dbReference type="AlphaFoldDB" id="A0A0W1JHM4"/>
<gene>
    <name evidence="3" type="ORF">AT727_05960</name>
</gene>
<evidence type="ECO:0008006" key="5">
    <source>
        <dbReference type="Google" id="ProtNLM"/>
    </source>
</evidence>
<evidence type="ECO:0000313" key="4">
    <source>
        <dbReference type="Proteomes" id="UP000054623"/>
    </source>
</evidence>
<protein>
    <recommendedName>
        <fullName evidence="5">DUF447 family protein</fullName>
    </recommendedName>
</protein>
<feature type="domain" description="DUF447" evidence="1">
    <location>
        <begin position="4"/>
        <end position="122"/>
    </location>
</feature>
<organism evidence="3 4">
    <name type="scientific">Desulfitobacterium hafniense</name>
    <name type="common">Desulfitobacterium frappieri</name>
    <dbReference type="NCBI Taxonomy" id="49338"/>
    <lineage>
        <taxon>Bacteria</taxon>
        <taxon>Bacillati</taxon>
        <taxon>Bacillota</taxon>
        <taxon>Clostridia</taxon>
        <taxon>Eubacteriales</taxon>
        <taxon>Desulfitobacteriaceae</taxon>
        <taxon>Desulfitobacterium</taxon>
    </lineage>
</organism>
<accession>A0A0W1JHM4</accession>
<name>A0A0W1JHM4_DESHA</name>
<dbReference type="SUPFAM" id="SSF50475">
    <property type="entry name" value="FMN-binding split barrel"/>
    <property type="match status" value="1"/>
</dbReference>
<dbReference type="Pfam" id="PF20766">
    <property type="entry name" value="DUF447_C"/>
    <property type="match status" value="1"/>
</dbReference>
<dbReference type="Proteomes" id="UP000054623">
    <property type="component" value="Unassembled WGS sequence"/>
</dbReference>
<dbReference type="Pfam" id="PF04289">
    <property type="entry name" value="DUF447_N"/>
    <property type="match status" value="1"/>
</dbReference>
<evidence type="ECO:0000259" key="1">
    <source>
        <dbReference type="Pfam" id="PF04289"/>
    </source>
</evidence>
<dbReference type="OrthoDB" id="2112021at2"/>
<evidence type="ECO:0000313" key="3">
    <source>
        <dbReference type="EMBL" id="KTE91140.1"/>
    </source>
</evidence>
<proteinExistence type="predicted"/>
<sequence length="196" mass="22298">MILEAILSSLNEDETPNFAPIGVRTEEGGVYPLTEFEIHLYPGSHTYENLKRTGEGVVNFSDDLMAFVDSALYSKPLAPVPSEKLLTPRMAQVQAFWEFTVREFDDTREPARLRGQIIHAQYRGNFGGFCRAHGAILEALIAATRLQWLTPEELREQWPLWQEIVIKTGGSKERSALAKIKSYLQERKFMVAEQPE</sequence>
<feature type="domain" description="DUF447" evidence="2">
    <location>
        <begin position="131"/>
        <end position="181"/>
    </location>
</feature>
<dbReference type="RefSeq" id="WP_058491440.1">
    <property type="nucleotide sequence ID" value="NZ_LOCK01000028.1"/>
</dbReference>
<evidence type="ECO:0000259" key="2">
    <source>
        <dbReference type="Pfam" id="PF20766"/>
    </source>
</evidence>
<dbReference type="Gene3D" id="1.20.58.290">
    <property type="entry name" value="Hypothetical membrane protein ta0354_69_121"/>
    <property type="match status" value="1"/>
</dbReference>
<dbReference type="EMBL" id="LOCK01000028">
    <property type="protein sequence ID" value="KTE91140.1"/>
    <property type="molecule type" value="Genomic_DNA"/>
</dbReference>